<keyword evidence="11" id="KW-1185">Reference proteome</keyword>
<dbReference type="AlphaFoldDB" id="A0A2R7YUK4"/>
<evidence type="ECO:0000256" key="1">
    <source>
        <dbReference type="ARBA" id="ARBA00004651"/>
    </source>
</evidence>
<feature type="transmembrane region" description="Helical" evidence="9">
    <location>
        <begin position="152"/>
        <end position="177"/>
    </location>
</feature>
<dbReference type="InterPro" id="IPR003784">
    <property type="entry name" value="BioY"/>
</dbReference>
<dbReference type="PIRSF" id="PIRSF016661">
    <property type="entry name" value="BioY"/>
    <property type="match status" value="1"/>
</dbReference>
<evidence type="ECO:0000256" key="7">
    <source>
        <dbReference type="ARBA" id="ARBA00023136"/>
    </source>
</evidence>
<evidence type="ECO:0000256" key="8">
    <source>
        <dbReference type="PIRNR" id="PIRNR016661"/>
    </source>
</evidence>
<keyword evidence="6 9" id="KW-1133">Transmembrane helix</keyword>
<proteinExistence type="inferred from homology"/>
<feature type="transmembrane region" description="Helical" evidence="9">
    <location>
        <begin position="124"/>
        <end position="146"/>
    </location>
</feature>
<dbReference type="Proteomes" id="UP000244867">
    <property type="component" value="Unassembled WGS sequence"/>
</dbReference>
<evidence type="ECO:0000313" key="10">
    <source>
        <dbReference type="EMBL" id="PUA80011.1"/>
    </source>
</evidence>
<evidence type="ECO:0000256" key="3">
    <source>
        <dbReference type="ARBA" id="ARBA00022448"/>
    </source>
</evidence>
<comment type="similarity">
    <text evidence="2 8">Belongs to the BioY family.</text>
</comment>
<keyword evidence="4 8" id="KW-1003">Cell membrane</keyword>
<dbReference type="GO" id="GO:0005886">
    <property type="term" value="C:plasma membrane"/>
    <property type="evidence" value="ECO:0007669"/>
    <property type="project" value="UniProtKB-SubCell"/>
</dbReference>
<dbReference type="OrthoDB" id="9803495at2"/>
<sequence length="204" mass="20023">MTTPSTPSHSSSRDLAMIAVFAGIVAALGLVPAVAAFGGAVPITAQSLGVMLAGAILGPRRGALALVLFLALVALGLPLLAGGRGGLGVFAGPSVGYLIGFPVAAFVVGAITHAFGAPYRLVPGLLATVLGGVALLNVIGIVGLMARADLSLPAAFSAALVFVPGDVVKAVVCVLVARGVHAASPGLLPERRTRPLAQRADAAA</sequence>
<comment type="subcellular location">
    <subcellularLocation>
        <location evidence="1 8">Cell membrane</location>
        <topology evidence="1 8">Multi-pass membrane protein</topology>
    </subcellularLocation>
</comment>
<keyword evidence="3 8" id="KW-0813">Transport</keyword>
<dbReference type="GO" id="GO:0015225">
    <property type="term" value="F:biotin transmembrane transporter activity"/>
    <property type="evidence" value="ECO:0007669"/>
    <property type="project" value="UniProtKB-UniRule"/>
</dbReference>
<evidence type="ECO:0000256" key="2">
    <source>
        <dbReference type="ARBA" id="ARBA00010692"/>
    </source>
</evidence>
<evidence type="ECO:0000256" key="6">
    <source>
        <dbReference type="ARBA" id="ARBA00022989"/>
    </source>
</evidence>
<keyword evidence="7 8" id="KW-0472">Membrane</keyword>
<evidence type="ECO:0000256" key="5">
    <source>
        <dbReference type="ARBA" id="ARBA00022692"/>
    </source>
</evidence>
<feature type="transmembrane region" description="Helical" evidence="9">
    <location>
        <begin position="62"/>
        <end position="83"/>
    </location>
</feature>
<evidence type="ECO:0000256" key="4">
    <source>
        <dbReference type="ARBA" id="ARBA00022475"/>
    </source>
</evidence>
<dbReference type="Pfam" id="PF02632">
    <property type="entry name" value="BioY"/>
    <property type="match status" value="1"/>
</dbReference>
<dbReference type="Gene3D" id="1.10.1760.20">
    <property type="match status" value="1"/>
</dbReference>
<dbReference type="PANTHER" id="PTHR34295:SF4">
    <property type="entry name" value="BIOTIN TRANSPORTER BIOY-RELATED"/>
    <property type="match status" value="1"/>
</dbReference>
<gene>
    <name evidence="10" type="ORF">C7S10_15760</name>
</gene>
<keyword evidence="5 9" id="KW-0812">Transmembrane</keyword>
<dbReference type="RefSeq" id="WP_108345401.1">
    <property type="nucleotide sequence ID" value="NZ_PYXZ01000007.1"/>
</dbReference>
<evidence type="ECO:0000256" key="9">
    <source>
        <dbReference type="SAM" id="Phobius"/>
    </source>
</evidence>
<comment type="caution">
    <text evidence="10">The sequence shown here is derived from an EMBL/GenBank/DDBJ whole genome shotgun (WGS) entry which is preliminary data.</text>
</comment>
<organism evidence="10 11">
    <name type="scientific">Nocardioides currus</name>
    <dbReference type="NCBI Taxonomy" id="2133958"/>
    <lineage>
        <taxon>Bacteria</taxon>
        <taxon>Bacillati</taxon>
        <taxon>Actinomycetota</taxon>
        <taxon>Actinomycetes</taxon>
        <taxon>Propionibacteriales</taxon>
        <taxon>Nocardioidaceae</taxon>
        <taxon>Nocardioides</taxon>
    </lineage>
</organism>
<feature type="transmembrane region" description="Helical" evidence="9">
    <location>
        <begin position="95"/>
        <end position="117"/>
    </location>
</feature>
<accession>A0A2R7YUK4</accession>
<feature type="transmembrane region" description="Helical" evidence="9">
    <location>
        <begin position="15"/>
        <end position="41"/>
    </location>
</feature>
<reference evidence="10 11" key="1">
    <citation type="submission" date="2018-03" db="EMBL/GenBank/DDBJ databases">
        <authorList>
            <person name="Keele B.F."/>
        </authorList>
    </citation>
    <scope>NUCLEOTIDE SEQUENCE [LARGE SCALE GENOMIC DNA]</scope>
    <source>
        <strain evidence="10 11">IB-3</strain>
    </source>
</reference>
<evidence type="ECO:0000313" key="11">
    <source>
        <dbReference type="Proteomes" id="UP000244867"/>
    </source>
</evidence>
<name>A0A2R7YUK4_9ACTN</name>
<dbReference type="EMBL" id="PYXZ01000007">
    <property type="protein sequence ID" value="PUA80011.1"/>
    <property type="molecule type" value="Genomic_DNA"/>
</dbReference>
<protein>
    <recommendedName>
        <fullName evidence="8">Biotin transporter</fullName>
    </recommendedName>
</protein>
<dbReference type="PANTHER" id="PTHR34295">
    <property type="entry name" value="BIOTIN TRANSPORTER BIOY"/>
    <property type="match status" value="1"/>
</dbReference>